<dbReference type="Pfam" id="PF00328">
    <property type="entry name" value="His_Phos_2"/>
    <property type="match status" value="1"/>
</dbReference>
<keyword evidence="8" id="KW-1133">Transmembrane helix</keyword>
<accession>A0A8B8BJL0</accession>
<dbReference type="SUPFAM" id="SSF53254">
    <property type="entry name" value="Phosphoglycerate mutase-like"/>
    <property type="match status" value="1"/>
</dbReference>
<dbReference type="InterPro" id="IPR033379">
    <property type="entry name" value="Acid_Pase_AS"/>
</dbReference>
<evidence type="ECO:0000256" key="1">
    <source>
        <dbReference type="ARBA" id="ARBA00000032"/>
    </source>
</evidence>
<evidence type="ECO:0000256" key="4">
    <source>
        <dbReference type="ARBA" id="ARBA00022729"/>
    </source>
</evidence>
<keyword evidence="6" id="KW-1015">Disulfide bond</keyword>
<gene>
    <name evidence="10" type="primary">LOC111111031</name>
</gene>
<reference evidence="10" key="1">
    <citation type="submission" date="2025-08" db="UniProtKB">
        <authorList>
            <consortium name="RefSeq"/>
        </authorList>
    </citation>
    <scope>IDENTIFICATION</scope>
    <source>
        <tissue evidence="10">Whole sample</tissue>
    </source>
</reference>
<keyword evidence="8" id="KW-0812">Transmembrane</keyword>
<dbReference type="PANTHER" id="PTHR11567">
    <property type="entry name" value="ACID PHOSPHATASE-RELATED"/>
    <property type="match status" value="1"/>
</dbReference>
<evidence type="ECO:0000256" key="7">
    <source>
        <dbReference type="ARBA" id="ARBA00023180"/>
    </source>
</evidence>
<dbReference type="EC" id="3.1.3.2" evidence="3"/>
<dbReference type="CDD" id="cd07061">
    <property type="entry name" value="HP_HAP_like"/>
    <property type="match status" value="1"/>
</dbReference>
<evidence type="ECO:0000256" key="2">
    <source>
        <dbReference type="ARBA" id="ARBA00005375"/>
    </source>
</evidence>
<feature type="transmembrane region" description="Helical" evidence="8">
    <location>
        <begin position="399"/>
        <end position="423"/>
    </location>
</feature>
<dbReference type="PROSITE" id="PS00616">
    <property type="entry name" value="HIS_ACID_PHOSPHAT_1"/>
    <property type="match status" value="1"/>
</dbReference>
<comment type="catalytic activity">
    <reaction evidence="1">
        <text>a phosphate monoester + H2O = an alcohol + phosphate</text>
        <dbReference type="Rhea" id="RHEA:15017"/>
        <dbReference type="ChEBI" id="CHEBI:15377"/>
        <dbReference type="ChEBI" id="CHEBI:30879"/>
        <dbReference type="ChEBI" id="CHEBI:43474"/>
        <dbReference type="ChEBI" id="CHEBI:67140"/>
        <dbReference type="EC" id="3.1.3.2"/>
    </reaction>
</comment>
<dbReference type="Proteomes" id="UP000694844">
    <property type="component" value="Chromosome 9"/>
</dbReference>
<evidence type="ECO:0000256" key="5">
    <source>
        <dbReference type="ARBA" id="ARBA00022801"/>
    </source>
</evidence>
<evidence type="ECO:0000313" key="9">
    <source>
        <dbReference type="Proteomes" id="UP000694844"/>
    </source>
</evidence>
<dbReference type="InterPro" id="IPR000560">
    <property type="entry name" value="His_Pase_clade-2"/>
</dbReference>
<keyword evidence="9" id="KW-1185">Reference proteome</keyword>
<evidence type="ECO:0000256" key="3">
    <source>
        <dbReference type="ARBA" id="ARBA00012646"/>
    </source>
</evidence>
<name>A0A8B8BJL0_CRAVI</name>
<dbReference type="PANTHER" id="PTHR11567:SF211">
    <property type="entry name" value="PROSTATIC ACID PHOSPHATASE"/>
    <property type="match status" value="1"/>
</dbReference>
<dbReference type="GeneID" id="111111031"/>
<dbReference type="Gene3D" id="3.40.50.1240">
    <property type="entry name" value="Phosphoglycerate mutase-like"/>
    <property type="match status" value="1"/>
</dbReference>
<keyword evidence="4" id="KW-0732">Signal</keyword>
<dbReference type="InterPro" id="IPR050645">
    <property type="entry name" value="Histidine_acid_phosphatase"/>
</dbReference>
<comment type="similarity">
    <text evidence="2">Belongs to the histidine acid phosphatase family.</text>
</comment>
<keyword evidence="5" id="KW-0378">Hydrolase</keyword>
<evidence type="ECO:0000256" key="6">
    <source>
        <dbReference type="ARBA" id="ARBA00023157"/>
    </source>
</evidence>
<keyword evidence="7" id="KW-0325">Glycoprotein</keyword>
<organism evidence="9 10">
    <name type="scientific">Crassostrea virginica</name>
    <name type="common">Eastern oyster</name>
    <dbReference type="NCBI Taxonomy" id="6565"/>
    <lineage>
        <taxon>Eukaryota</taxon>
        <taxon>Metazoa</taxon>
        <taxon>Spiralia</taxon>
        <taxon>Lophotrochozoa</taxon>
        <taxon>Mollusca</taxon>
        <taxon>Bivalvia</taxon>
        <taxon>Autobranchia</taxon>
        <taxon>Pteriomorphia</taxon>
        <taxon>Ostreida</taxon>
        <taxon>Ostreoidea</taxon>
        <taxon>Ostreidae</taxon>
        <taxon>Crassostrea</taxon>
    </lineage>
</organism>
<evidence type="ECO:0000313" key="10">
    <source>
        <dbReference type="RefSeq" id="XP_022303478.1"/>
    </source>
</evidence>
<keyword evidence="8" id="KW-0472">Membrane</keyword>
<dbReference type="OrthoDB" id="258392at2759"/>
<dbReference type="GO" id="GO:0003993">
    <property type="term" value="F:acid phosphatase activity"/>
    <property type="evidence" value="ECO:0007669"/>
    <property type="project" value="UniProtKB-EC"/>
</dbReference>
<dbReference type="InterPro" id="IPR029033">
    <property type="entry name" value="His_PPase_superfam"/>
</dbReference>
<protein>
    <recommendedName>
        <fullName evidence="3">acid phosphatase</fullName>
        <ecNumber evidence="3">3.1.3.2</ecNumber>
    </recommendedName>
</protein>
<dbReference type="AlphaFoldDB" id="A0A8B8BJL0"/>
<sequence length="441" mass="50487">MEVNFPYVSLEVFYIFIIFMKITLSQDEEKSTLRLVQILYRHGDRSPTHGYPNDPVKESDWPQGYGQLSKLGMDQEYRLGQSIQNLYIKKLGFLPVKYNRTKVFVRSTDIDRTLMSAYCVLAGLYPSLYPTQAWNNSWQPIPVHTVPLTEDYLLSSHAVCHLLDKLHQEFLAKNQQLKDLTEQKQWLIHHISRNTGLPPTIDSVFDVQDPLFCENRHKKIDPTTGWLAVNRTFEEIMALRDVPNNLLVPTPQMARLRSGVLLTEMISNMKAKTKQALDRDIILYSAHDDTVVALLSVLKYYRYPEFPGVQPQYSTSVVLELHEQTPENFVVKIFLRNVTNSTDLHLYPIPIQGCEVDCPFPQFITLLSDMTVKDIKTECQVDSQSADESVPKPDSADSYVGVGILAGLLGLLIVMLAGTCWMYRKQDQNTAYRPIPLTEEP</sequence>
<dbReference type="RefSeq" id="XP_022303478.1">
    <property type="nucleotide sequence ID" value="XM_022447770.1"/>
</dbReference>
<proteinExistence type="inferred from homology"/>
<evidence type="ECO:0000256" key="8">
    <source>
        <dbReference type="SAM" id="Phobius"/>
    </source>
</evidence>
<dbReference type="KEGG" id="cvn:111111031"/>